<comment type="caution">
    <text evidence="4">The sequence shown here is derived from an EMBL/GenBank/DDBJ whole genome shotgun (WGS) entry which is preliminary data.</text>
</comment>
<evidence type="ECO:0000256" key="3">
    <source>
        <dbReference type="RuleBase" id="RU000363"/>
    </source>
</evidence>
<dbReference type="Gene3D" id="3.40.50.720">
    <property type="entry name" value="NAD(P)-binding Rossmann-like Domain"/>
    <property type="match status" value="1"/>
</dbReference>
<dbReference type="InterPro" id="IPR036291">
    <property type="entry name" value="NAD(P)-bd_dom_sf"/>
</dbReference>
<dbReference type="PIRSF" id="PIRSF000126">
    <property type="entry name" value="11-beta-HSD1"/>
    <property type="match status" value="1"/>
</dbReference>
<protein>
    <submittedName>
        <fullName evidence="4">SDR family NAD(P)-dependent oxidoreductase</fullName>
    </submittedName>
</protein>
<accession>A0A5D0MFS0</accession>
<evidence type="ECO:0000256" key="1">
    <source>
        <dbReference type="ARBA" id="ARBA00006484"/>
    </source>
</evidence>
<dbReference type="PANTHER" id="PTHR42901:SF1">
    <property type="entry name" value="ALCOHOL DEHYDROGENASE"/>
    <property type="match status" value="1"/>
</dbReference>
<dbReference type="PROSITE" id="PS00061">
    <property type="entry name" value="ADH_SHORT"/>
    <property type="match status" value="1"/>
</dbReference>
<dbReference type="Pfam" id="PF00106">
    <property type="entry name" value="adh_short"/>
    <property type="match status" value="1"/>
</dbReference>
<comment type="similarity">
    <text evidence="1 3">Belongs to the short-chain dehydrogenases/reductases (SDR) family.</text>
</comment>
<name>A0A5D0MFS0_9BACT</name>
<dbReference type="GO" id="GO:0016616">
    <property type="term" value="F:oxidoreductase activity, acting on the CH-OH group of donors, NAD or NADP as acceptor"/>
    <property type="evidence" value="ECO:0007669"/>
    <property type="project" value="UniProtKB-ARBA"/>
</dbReference>
<evidence type="ECO:0000256" key="2">
    <source>
        <dbReference type="ARBA" id="ARBA00023002"/>
    </source>
</evidence>
<dbReference type="FunFam" id="3.40.50.720:FF:000047">
    <property type="entry name" value="NADP-dependent L-serine/L-allo-threonine dehydrogenase"/>
    <property type="match status" value="1"/>
</dbReference>
<dbReference type="PANTHER" id="PTHR42901">
    <property type="entry name" value="ALCOHOL DEHYDROGENASE"/>
    <property type="match status" value="1"/>
</dbReference>
<keyword evidence="2" id="KW-0560">Oxidoreductase</keyword>
<sequence length="257" mass="28603">MNNLKGKVVFITGASSGIGKATAYEFASKGADLILGARRIERLEEIKADIEEHFDSNVLTLHMDVTDLSMCKKNITNLTQEWKSIDILVNNAGLARGKKKVQDANIDDWEVMIDTNIKGLLYVSRYIIDIMKKRKKGHIINIGSTSGHEVYPGGSVYCATKHAVDAISKGMRLDLVDYPIRVTEISPGMVETEFSLVRFKGNEDRAEKVYEGFVPLEAKDVAEAVIFAASRPKYVQINEIILTSSDQANSYVVNERK</sequence>
<keyword evidence="5" id="KW-1185">Reference proteome</keyword>
<evidence type="ECO:0000313" key="5">
    <source>
        <dbReference type="Proteomes" id="UP000324143"/>
    </source>
</evidence>
<reference evidence="4" key="1">
    <citation type="submission" date="2019-08" db="EMBL/GenBank/DDBJ databases">
        <title>Genomic characterization of a novel candidate phylum (ARYD3) from a high temperature, high salinity tertiary oil reservoir in north central Oklahoma, USA.</title>
        <authorList>
            <person name="Youssef N.H."/>
            <person name="Yadav A."/>
            <person name="Elshahed M.S."/>
        </authorList>
    </citation>
    <scope>NUCLEOTIDE SEQUENCE [LARGE SCALE GENOMIC DNA]</scope>
    <source>
        <strain evidence="4">ARYD3</strain>
    </source>
</reference>
<dbReference type="PRINTS" id="PR00081">
    <property type="entry name" value="GDHRDH"/>
</dbReference>
<proteinExistence type="inferred from homology"/>
<dbReference type="AlphaFoldDB" id="A0A5D0MFS0"/>
<evidence type="ECO:0000313" key="4">
    <source>
        <dbReference type="EMBL" id="TYB30745.1"/>
    </source>
</evidence>
<dbReference type="SUPFAM" id="SSF51735">
    <property type="entry name" value="NAD(P)-binding Rossmann-fold domains"/>
    <property type="match status" value="1"/>
</dbReference>
<dbReference type="PRINTS" id="PR00080">
    <property type="entry name" value="SDRFAMILY"/>
</dbReference>
<gene>
    <name evidence="4" type="ORF">FXF47_07655</name>
</gene>
<organism evidence="4 5">
    <name type="scientific">Candidatus Mcinerneyibacterium aminivorans</name>
    <dbReference type="NCBI Taxonomy" id="2703815"/>
    <lineage>
        <taxon>Bacteria</taxon>
        <taxon>Candidatus Macinerneyibacteriota</taxon>
        <taxon>Candidatus Mcinerneyibacteria</taxon>
        <taxon>Candidatus Mcinerneyibacteriales</taxon>
        <taxon>Candidatus Mcinerneyibacteriaceae</taxon>
        <taxon>Candidatus Mcinerneyibacterium</taxon>
    </lineage>
</organism>
<dbReference type="InterPro" id="IPR002347">
    <property type="entry name" value="SDR_fam"/>
</dbReference>
<dbReference type="EMBL" id="VSIX01000085">
    <property type="protein sequence ID" value="TYB30745.1"/>
    <property type="molecule type" value="Genomic_DNA"/>
</dbReference>
<dbReference type="Proteomes" id="UP000324143">
    <property type="component" value="Unassembled WGS sequence"/>
</dbReference>
<dbReference type="InterPro" id="IPR020904">
    <property type="entry name" value="Sc_DH/Rdtase_CS"/>
</dbReference>